<dbReference type="Proteomes" id="UP000324638">
    <property type="component" value="Unassembled WGS sequence"/>
</dbReference>
<dbReference type="Gene3D" id="3.40.630.30">
    <property type="match status" value="1"/>
</dbReference>
<gene>
    <name evidence="2" type="ORF">EPJ79_06420</name>
    <name evidence="3" type="ORF">EPJ84_11780</name>
</gene>
<dbReference type="Proteomes" id="UP000322307">
    <property type="component" value="Unassembled WGS sequence"/>
</dbReference>
<name>A0A5C8D5K2_9SPIR</name>
<dbReference type="SUPFAM" id="SSF55729">
    <property type="entry name" value="Acyl-CoA N-acyltransferases (Nat)"/>
    <property type="match status" value="1"/>
</dbReference>
<protein>
    <submittedName>
        <fullName evidence="2">N-acetyltransferase</fullName>
    </submittedName>
</protein>
<dbReference type="GO" id="GO:0016740">
    <property type="term" value="F:transferase activity"/>
    <property type="evidence" value="ECO:0007669"/>
    <property type="project" value="UniProtKB-KW"/>
</dbReference>
<sequence length="83" mass="9525">MIKIEFREKEKKSIAYDLDKQIGECDFEETNDTWNITHTEVDSAYGGQGIAKKLVESVIQNANIRNKKLEATCSYAKKLIEKI</sequence>
<dbReference type="PANTHER" id="PTHR31435">
    <property type="entry name" value="PROTEIN NATD1"/>
    <property type="match status" value="1"/>
</dbReference>
<dbReference type="RefSeq" id="WP_147718856.1">
    <property type="nucleotide sequence ID" value="NZ_CAUDFA010000029.1"/>
</dbReference>
<evidence type="ECO:0000313" key="4">
    <source>
        <dbReference type="Proteomes" id="UP000322307"/>
    </source>
</evidence>
<dbReference type="InterPro" id="IPR016181">
    <property type="entry name" value="Acyl_CoA_acyltransferase"/>
</dbReference>
<dbReference type="EMBL" id="SAYE01000020">
    <property type="protein sequence ID" value="TXJ47497.1"/>
    <property type="molecule type" value="Genomic_DNA"/>
</dbReference>
<dbReference type="PROSITE" id="PS51729">
    <property type="entry name" value="GNAT_YJDJ"/>
    <property type="match status" value="1"/>
</dbReference>
<accession>A0A5C8D5K2</accession>
<dbReference type="EMBL" id="SAXU01000001">
    <property type="protein sequence ID" value="TXJ20769.1"/>
    <property type="molecule type" value="Genomic_DNA"/>
</dbReference>
<evidence type="ECO:0000313" key="5">
    <source>
        <dbReference type="Proteomes" id="UP000324638"/>
    </source>
</evidence>
<dbReference type="InterPro" id="IPR045057">
    <property type="entry name" value="Gcn5-rel_NAT"/>
</dbReference>
<evidence type="ECO:0000313" key="2">
    <source>
        <dbReference type="EMBL" id="TXJ20769.1"/>
    </source>
</evidence>
<reference evidence="2" key="2">
    <citation type="submission" date="2019-01" db="EMBL/GenBank/DDBJ databases">
        <authorList>
            <person name="Thorell K."/>
        </authorList>
    </citation>
    <scope>NUCLEOTIDE SEQUENCE</scope>
    <source>
        <strain evidence="2">513A</strain>
        <strain evidence="3">PC3939II</strain>
    </source>
</reference>
<feature type="domain" description="N-acetyltransferase" evidence="1">
    <location>
        <begin position="5"/>
        <end position="83"/>
    </location>
</feature>
<proteinExistence type="predicted"/>
<dbReference type="PANTHER" id="PTHR31435:SF10">
    <property type="entry name" value="BSR4717 PROTEIN"/>
    <property type="match status" value="1"/>
</dbReference>
<evidence type="ECO:0000313" key="3">
    <source>
        <dbReference type="EMBL" id="TXJ47497.1"/>
    </source>
</evidence>
<dbReference type="AlphaFoldDB" id="A0A5C8D5K2"/>
<dbReference type="CDD" id="cd04301">
    <property type="entry name" value="NAT_SF"/>
    <property type="match status" value="1"/>
</dbReference>
<comment type="caution">
    <text evidence="2">The sequence shown here is derived from an EMBL/GenBank/DDBJ whole genome shotgun (WGS) entry which is preliminary data.</text>
</comment>
<dbReference type="Pfam" id="PF14542">
    <property type="entry name" value="Acetyltransf_CG"/>
    <property type="match status" value="1"/>
</dbReference>
<organism evidence="2 5">
    <name type="scientific">Brachyspira aalborgi</name>
    <dbReference type="NCBI Taxonomy" id="29522"/>
    <lineage>
        <taxon>Bacteria</taxon>
        <taxon>Pseudomonadati</taxon>
        <taxon>Spirochaetota</taxon>
        <taxon>Spirochaetia</taxon>
        <taxon>Brachyspirales</taxon>
        <taxon>Brachyspiraceae</taxon>
        <taxon>Brachyspira</taxon>
    </lineage>
</organism>
<keyword evidence="2" id="KW-0808">Transferase</keyword>
<reference evidence="4 5" key="1">
    <citation type="journal article" date="1992" name="Lakartidningen">
        <title>[Penicillin V and not amoxicillin is the first choice preparation in acute otitis].</title>
        <authorList>
            <person name="Kamme C."/>
            <person name="Lundgren K."/>
            <person name="Prellner K."/>
        </authorList>
    </citation>
    <scope>NUCLEOTIDE SEQUENCE [LARGE SCALE GENOMIC DNA]</scope>
    <source>
        <strain evidence="2 5">513A</strain>
        <strain evidence="3 4">PC3939II</strain>
    </source>
</reference>
<dbReference type="InterPro" id="IPR031165">
    <property type="entry name" value="GNAT_YJDJ"/>
</dbReference>
<evidence type="ECO:0000259" key="1">
    <source>
        <dbReference type="PROSITE" id="PS51729"/>
    </source>
</evidence>